<sequence>MTAAVVTTAAGSTASLVQSVDWLAIAPPVIAATTALGVLVADLFVSERRKPYLGYASVAGLVAALAFLLPLRAGDRSTFCVPAPGDACSYTADHFALVIQALVLGGALLTALLSLDDTRKLPAGEYWFLLLSSAAGAALLPAARDLATLVVALEVASLPAFALVGIKRGDRRSSEAALKFFLSSVVATAVMLLGVGFVYATTGTLHLTEIAARLDDVPGQFDTLAKTGVVLTLVGFAFKTAAAPFHFWVPETYVGAPLPIAAYLSVVGKAVGFSGLVLVTVIAFPAYADVWGPAVAVLAALTMTIGNVAALRQSATRARSAVRLLAWSSVAQAGYLLVPIAAAAYAGDERIGSTVAYALMYAVVNLGAFAVAALVARTHPGNRISDYRGLYAARPLTALAMGFFLLCLAGLPPGIIGLFAKVTVFSAAVDAGLGWLAVVMAVNVVIALYYYLQWTAALFRSPEPTEGATEAPAAARPRVPAPLTTAIVLTAAAGIVLSGAPQLVLRFAAVNLF</sequence>
<organism evidence="8 10">
    <name type="scientific">Streptomyces fulvorobeus</name>
    <dbReference type="NCBI Taxonomy" id="284028"/>
    <lineage>
        <taxon>Bacteria</taxon>
        <taxon>Bacillati</taxon>
        <taxon>Actinomycetota</taxon>
        <taxon>Actinomycetes</taxon>
        <taxon>Kitasatosporales</taxon>
        <taxon>Streptomycetaceae</taxon>
        <taxon>Streptomyces</taxon>
    </lineage>
</organism>
<dbReference type="InterPro" id="IPR001750">
    <property type="entry name" value="ND/Mrp_TM"/>
</dbReference>
<dbReference type="EMBL" id="JACCCF010000001">
    <property type="protein sequence ID" value="NYE42370.1"/>
    <property type="molecule type" value="Genomic_DNA"/>
</dbReference>
<feature type="transmembrane region" description="Helical" evidence="5">
    <location>
        <begin position="324"/>
        <end position="346"/>
    </location>
</feature>
<feature type="transmembrane region" description="Helical" evidence="5">
    <location>
        <begin position="261"/>
        <end position="284"/>
    </location>
</feature>
<comment type="subcellular location">
    <subcellularLocation>
        <location evidence="5">Cell membrane</location>
        <topology evidence="5">Multi-pass membrane protein</topology>
    </subcellularLocation>
    <subcellularLocation>
        <location evidence="1">Endomembrane system</location>
        <topology evidence="1">Multi-pass membrane protein</topology>
    </subcellularLocation>
    <subcellularLocation>
        <location evidence="6">Membrane</location>
        <topology evidence="6">Multi-pass membrane protein</topology>
    </subcellularLocation>
</comment>
<keyword evidence="5" id="KW-0813">Transport</keyword>
<evidence type="ECO:0000256" key="1">
    <source>
        <dbReference type="ARBA" id="ARBA00004127"/>
    </source>
</evidence>
<evidence type="ECO:0000256" key="5">
    <source>
        <dbReference type="HAMAP-Rule" id="MF_00445"/>
    </source>
</evidence>
<comment type="function">
    <text evidence="5">NDH-1 shuttles electrons from NADH, via FMN and iron-sulfur (Fe-S) centers, to quinones in the respiratory chain. The immediate electron acceptor for the enzyme in this species is believed to be a menaquinone. Couples the redox reaction to proton translocation (for every two electrons transferred, four hydrogen ions are translocated across the cytoplasmic membrane), and thus conserves the redox energy in a proton gradient.</text>
</comment>
<keyword evidence="5" id="KW-0874">Quinone</keyword>
<evidence type="ECO:0000313" key="11">
    <source>
        <dbReference type="Proteomes" id="UP000530403"/>
    </source>
</evidence>
<dbReference type="PANTHER" id="PTHR22773">
    <property type="entry name" value="NADH DEHYDROGENASE"/>
    <property type="match status" value="1"/>
</dbReference>
<feature type="transmembrane region" description="Helical" evidence="5">
    <location>
        <begin position="358"/>
        <end position="376"/>
    </location>
</feature>
<evidence type="ECO:0000313" key="10">
    <source>
        <dbReference type="Proteomes" id="UP000498980"/>
    </source>
</evidence>
<feature type="transmembrane region" description="Helical" evidence="5">
    <location>
        <begin position="126"/>
        <end position="143"/>
    </location>
</feature>
<name>A0A7J0C9A1_9ACTN</name>
<protein>
    <recommendedName>
        <fullName evidence="5">NADH-quinone oxidoreductase subunit N</fullName>
        <ecNumber evidence="5">7.1.1.-</ecNumber>
    </recommendedName>
    <alternativeName>
        <fullName evidence="5">NADH dehydrogenase I subunit N</fullName>
    </alternativeName>
    <alternativeName>
        <fullName evidence="5">NDH-1 subunit N</fullName>
    </alternativeName>
</protein>
<reference evidence="9 11" key="2">
    <citation type="submission" date="2020-07" db="EMBL/GenBank/DDBJ databases">
        <title>Sequencing the genomes of 1000 actinobacteria strains.</title>
        <authorList>
            <person name="Klenk H.-P."/>
        </authorList>
    </citation>
    <scope>NUCLEOTIDE SEQUENCE [LARGE SCALE GENOMIC DNA]</scope>
    <source>
        <strain evidence="9 11">DSM 41455</strain>
    </source>
</reference>
<accession>A0A7J0C9A1</accession>
<dbReference type="AlphaFoldDB" id="A0A7J0C9A1"/>
<proteinExistence type="inferred from homology"/>
<reference evidence="8 10" key="1">
    <citation type="submission" date="2020-05" db="EMBL/GenBank/DDBJ databases">
        <title>Whole genome shotgun sequence of Streptomyces fulvorobeus NBRC 15897.</title>
        <authorList>
            <person name="Komaki H."/>
            <person name="Tamura T."/>
        </authorList>
    </citation>
    <scope>NUCLEOTIDE SEQUENCE [LARGE SCALE GENOMIC DNA]</scope>
    <source>
        <strain evidence="8 10">NBRC 15897</strain>
    </source>
</reference>
<keyword evidence="5" id="KW-1278">Translocase</keyword>
<dbReference type="EC" id="7.1.1.-" evidence="5"/>
<dbReference type="Proteomes" id="UP000498980">
    <property type="component" value="Unassembled WGS sequence"/>
</dbReference>
<keyword evidence="2 5" id="KW-0812">Transmembrane</keyword>
<evidence type="ECO:0000313" key="9">
    <source>
        <dbReference type="EMBL" id="NYE42370.1"/>
    </source>
</evidence>
<feature type="transmembrane region" description="Helical" evidence="5">
    <location>
        <begin position="396"/>
        <end position="420"/>
    </location>
</feature>
<comment type="caution">
    <text evidence="8">The sequence shown here is derived from an EMBL/GenBank/DDBJ whole genome shotgun (WGS) entry which is preliminary data.</text>
</comment>
<keyword evidence="5" id="KW-0520">NAD</keyword>
<evidence type="ECO:0000256" key="6">
    <source>
        <dbReference type="RuleBase" id="RU000320"/>
    </source>
</evidence>
<comment type="similarity">
    <text evidence="5">Belongs to the complex I subunit 2 family.</text>
</comment>
<keyword evidence="5" id="KW-1003">Cell membrane</keyword>
<keyword evidence="4 5" id="KW-0472">Membrane</keyword>
<evidence type="ECO:0000256" key="4">
    <source>
        <dbReference type="ARBA" id="ARBA00023136"/>
    </source>
</evidence>
<dbReference type="HAMAP" id="MF_00445">
    <property type="entry name" value="NDH1_NuoN_1"/>
    <property type="match status" value="1"/>
</dbReference>
<comment type="subunit">
    <text evidence="5">NDH-1 is composed of 14 different subunits. Subunits NuoA, H, J, K, L, M, N constitute the membrane sector of the complex.</text>
</comment>
<dbReference type="GO" id="GO:0012505">
    <property type="term" value="C:endomembrane system"/>
    <property type="evidence" value="ECO:0007669"/>
    <property type="project" value="UniProtKB-SubCell"/>
</dbReference>
<evidence type="ECO:0000256" key="2">
    <source>
        <dbReference type="ARBA" id="ARBA00022692"/>
    </source>
</evidence>
<dbReference type="RefSeq" id="WP_173314914.1">
    <property type="nucleotide sequence ID" value="NZ_BAAAUE010000009.1"/>
</dbReference>
<keyword evidence="3 5" id="KW-1133">Transmembrane helix</keyword>
<dbReference type="GO" id="GO:0005886">
    <property type="term" value="C:plasma membrane"/>
    <property type="evidence" value="ECO:0007669"/>
    <property type="project" value="UniProtKB-SubCell"/>
</dbReference>
<comment type="catalytic activity">
    <reaction evidence="5">
        <text>a quinone + NADH + 5 H(+)(in) = a quinol + NAD(+) + 4 H(+)(out)</text>
        <dbReference type="Rhea" id="RHEA:57888"/>
        <dbReference type="ChEBI" id="CHEBI:15378"/>
        <dbReference type="ChEBI" id="CHEBI:24646"/>
        <dbReference type="ChEBI" id="CHEBI:57540"/>
        <dbReference type="ChEBI" id="CHEBI:57945"/>
        <dbReference type="ChEBI" id="CHEBI:132124"/>
    </reaction>
</comment>
<dbReference type="GO" id="GO:0042773">
    <property type="term" value="P:ATP synthesis coupled electron transport"/>
    <property type="evidence" value="ECO:0007669"/>
    <property type="project" value="InterPro"/>
</dbReference>
<feature type="transmembrane region" description="Helical" evidence="5">
    <location>
        <begin position="52"/>
        <end position="74"/>
    </location>
</feature>
<evidence type="ECO:0000259" key="7">
    <source>
        <dbReference type="Pfam" id="PF00361"/>
    </source>
</evidence>
<evidence type="ECO:0000313" key="8">
    <source>
        <dbReference type="EMBL" id="GFM98767.1"/>
    </source>
</evidence>
<dbReference type="Proteomes" id="UP000530403">
    <property type="component" value="Unassembled WGS sequence"/>
</dbReference>
<keyword evidence="10" id="KW-1185">Reference proteome</keyword>
<feature type="transmembrane region" description="Helical" evidence="5">
    <location>
        <begin position="29"/>
        <end position="45"/>
    </location>
</feature>
<gene>
    <name evidence="8" type="primary">nuoN_2</name>
    <name evidence="5" type="synonym">nuoN</name>
    <name evidence="9" type="ORF">HEB29_003381</name>
    <name evidence="8" type="ORF">Sfulv_35780</name>
</gene>
<dbReference type="GO" id="GO:0048038">
    <property type="term" value="F:quinone binding"/>
    <property type="evidence" value="ECO:0007669"/>
    <property type="project" value="UniProtKB-KW"/>
</dbReference>
<feature type="transmembrane region" description="Helical" evidence="5">
    <location>
        <begin position="228"/>
        <end position="249"/>
    </location>
</feature>
<dbReference type="GO" id="GO:0008137">
    <property type="term" value="F:NADH dehydrogenase (ubiquinone) activity"/>
    <property type="evidence" value="ECO:0007669"/>
    <property type="project" value="InterPro"/>
</dbReference>
<feature type="transmembrane region" description="Helical" evidence="5">
    <location>
        <begin position="149"/>
        <end position="166"/>
    </location>
</feature>
<feature type="transmembrane region" description="Helical" evidence="5">
    <location>
        <begin position="178"/>
        <end position="200"/>
    </location>
</feature>
<feature type="transmembrane region" description="Helical" evidence="5">
    <location>
        <begin position="290"/>
        <end position="312"/>
    </location>
</feature>
<evidence type="ECO:0000256" key="3">
    <source>
        <dbReference type="ARBA" id="ARBA00022989"/>
    </source>
</evidence>
<dbReference type="InterPro" id="IPR010096">
    <property type="entry name" value="NADH-Q_OxRdtase_suN/2"/>
</dbReference>
<feature type="transmembrane region" description="Helical" evidence="5">
    <location>
        <begin position="94"/>
        <end position="114"/>
    </location>
</feature>
<feature type="transmembrane region" description="Helical" evidence="5">
    <location>
        <begin position="432"/>
        <end position="452"/>
    </location>
</feature>
<dbReference type="GO" id="GO:0050136">
    <property type="term" value="F:NADH dehydrogenase (quinone) (non-electrogenic) activity"/>
    <property type="evidence" value="ECO:0007669"/>
    <property type="project" value="UniProtKB-UniRule"/>
</dbReference>
<dbReference type="EMBL" id="BLWC01000001">
    <property type="protein sequence ID" value="GFM98767.1"/>
    <property type="molecule type" value="Genomic_DNA"/>
</dbReference>
<dbReference type="Pfam" id="PF00361">
    <property type="entry name" value="Proton_antipo_M"/>
    <property type="match status" value="1"/>
</dbReference>
<feature type="domain" description="NADH:quinone oxidoreductase/Mrp antiporter transmembrane" evidence="7">
    <location>
        <begin position="143"/>
        <end position="446"/>
    </location>
</feature>